<comment type="caution">
    <text evidence="1">The sequence shown here is derived from an EMBL/GenBank/DDBJ whole genome shotgun (WGS) entry which is preliminary data.</text>
</comment>
<sequence>MAQPAQAMYGPLSIRSRKKRDIVKIWKLQWQYLFDQPRSQFVQMGFHFAQLSSYVQSLKTSQESLATADERTRYLTDHIYHIISRRPECFHRRAHLRNAAVKPP</sequence>
<organism evidence="1 2">
    <name type="scientific">Cucurbitaria berberidis CBS 394.84</name>
    <dbReference type="NCBI Taxonomy" id="1168544"/>
    <lineage>
        <taxon>Eukaryota</taxon>
        <taxon>Fungi</taxon>
        <taxon>Dikarya</taxon>
        <taxon>Ascomycota</taxon>
        <taxon>Pezizomycotina</taxon>
        <taxon>Dothideomycetes</taxon>
        <taxon>Pleosporomycetidae</taxon>
        <taxon>Pleosporales</taxon>
        <taxon>Pleosporineae</taxon>
        <taxon>Cucurbitariaceae</taxon>
        <taxon>Cucurbitaria</taxon>
    </lineage>
</organism>
<evidence type="ECO:0000313" key="2">
    <source>
        <dbReference type="Proteomes" id="UP000800039"/>
    </source>
</evidence>
<evidence type="ECO:0000313" key="1">
    <source>
        <dbReference type="EMBL" id="KAF1840430.1"/>
    </source>
</evidence>
<dbReference type="AlphaFoldDB" id="A0A9P4G818"/>
<name>A0A9P4G818_9PLEO</name>
<dbReference type="OrthoDB" id="2595934at2759"/>
<keyword evidence="2" id="KW-1185">Reference proteome</keyword>
<proteinExistence type="predicted"/>
<accession>A0A9P4G818</accession>
<dbReference type="RefSeq" id="XP_040782993.1">
    <property type="nucleotide sequence ID" value="XM_040934387.1"/>
</dbReference>
<reference evidence="1" key="1">
    <citation type="submission" date="2020-01" db="EMBL/GenBank/DDBJ databases">
        <authorList>
            <consortium name="DOE Joint Genome Institute"/>
            <person name="Haridas S."/>
            <person name="Albert R."/>
            <person name="Binder M."/>
            <person name="Bloem J."/>
            <person name="Labutti K."/>
            <person name="Salamov A."/>
            <person name="Andreopoulos B."/>
            <person name="Baker S.E."/>
            <person name="Barry K."/>
            <person name="Bills G."/>
            <person name="Bluhm B.H."/>
            <person name="Cannon C."/>
            <person name="Castanera R."/>
            <person name="Culley D.E."/>
            <person name="Daum C."/>
            <person name="Ezra D."/>
            <person name="Gonzalez J.B."/>
            <person name="Henrissat B."/>
            <person name="Kuo A."/>
            <person name="Liang C."/>
            <person name="Lipzen A."/>
            <person name="Lutzoni F."/>
            <person name="Magnuson J."/>
            <person name="Mondo S."/>
            <person name="Nolan M."/>
            <person name="Ohm R."/>
            <person name="Pangilinan J."/>
            <person name="Park H.-J."/>
            <person name="Ramirez L."/>
            <person name="Alfaro M."/>
            <person name="Sun H."/>
            <person name="Tritt A."/>
            <person name="Yoshinaga Y."/>
            <person name="Zwiers L.-H."/>
            <person name="Turgeon B.G."/>
            <person name="Goodwin S.B."/>
            <person name="Spatafora J.W."/>
            <person name="Crous P.W."/>
            <person name="Grigoriev I.V."/>
        </authorList>
    </citation>
    <scope>NUCLEOTIDE SEQUENCE</scope>
    <source>
        <strain evidence="1">CBS 394.84</strain>
    </source>
</reference>
<dbReference type="GeneID" id="63851638"/>
<dbReference type="EMBL" id="ML976620">
    <property type="protein sequence ID" value="KAF1840430.1"/>
    <property type="molecule type" value="Genomic_DNA"/>
</dbReference>
<gene>
    <name evidence="1" type="ORF">K460DRAFT_371624</name>
</gene>
<dbReference type="Proteomes" id="UP000800039">
    <property type="component" value="Unassembled WGS sequence"/>
</dbReference>
<protein>
    <submittedName>
        <fullName evidence="1">Uncharacterized protein</fullName>
    </submittedName>
</protein>